<dbReference type="Gene3D" id="2.60.210.10">
    <property type="entry name" value="Apoptosis, Tumor Necrosis Factor Receptor Associated Protein 2, Chain A"/>
    <property type="match status" value="1"/>
</dbReference>
<dbReference type="PROSITE" id="PS50144">
    <property type="entry name" value="MATH"/>
    <property type="match status" value="1"/>
</dbReference>
<dbReference type="SMART" id="SM00061">
    <property type="entry name" value="MATH"/>
    <property type="match status" value="1"/>
</dbReference>
<dbReference type="InterPro" id="IPR000210">
    <property type="entry name" value="BTB/POZ_dom"/>
</dbReference>
<keyword evidence="5" id="KW-1185">Reference proteome</keyword>
<dbReference type="SUPFAM" id="SSF49599">
    <property type="entry name" value="TRAF domain-like"/>
    <property type="match status" value="1"/>
</dbReference>
<accession>A0A0E0M7U7</accession>
<feature type="domain" description="BTB" evidence="2">
    <location>
        <begin position="190"/>
        <end position="231"/>
    </location>
</feature>
<proteinExistence type="predicted"/>
<dbReference type="Gramene" id="OPUNC10G09110.1">
    <property type="protein sequence ID" value="OPUNC10G09110.1"/>
    <property type="gene ID" value="OPUNC10G09110"/>
</dbReference>
<sequence>MPASGSASASDGASSSGSASAIVAGTVNGYHVLKIVGYSLTKAVPNGKSIKSRPFRAGGHAWHVQYFPNGEDAEKADYVAFFLYLDDTSSKAVEAKAIFSLLDMEGNPVPSHRFTTKVVNFSEQRNWGYKEFMKRDSLEKSEYLKDDCFKTRIDVSVITDFHAEETPLIVVPPSNMHRQFGDLLLSKEGADVKFQVGKKKFDAHRLVLAARSPVFKAQLYGRMRESTTKVS</sequence>
<dbReference type="HOGENOM" id="CLU_004253_2_0_1"/>
<dbReference type="PROSITE" id="PS50097">
    <property type="entry name" value="BTB"/>
    <property type="match status" value="1"/>
</dbReference>
<dbReference type="Proteomes" id="UP000026962">
    <property type="component" value="Chromosome 10"/>
</dbReference>
<dbReference type="InterPro" id="IPR011333">
    <property type="entry name" value="SKP1/BTB/POZ_sf"/>
</dbReference>
<dbReference type="eggNOG" id="KOG1987">
    <property type="taxonomic scope" value="Eukaryota"/>
</dbReference>
<dbReference type="SUPFAM" id="SSF54695">
    <property type="entry name" value="POZ domain"/>
    <property type="match status" value="1"/>
</dbReference>
<reference evidence="4" key="1">
    <citation type="submission" date="2015-04" db="UniProtKB">
        <authorList>
            <consortium name="EnsemblPlants"/>
        </authorList>
    </citation>
    <scope>IDENTIFICATION</scope>
</reference>
<dbReference type="PANTHER" id="PTHR26379">
    <property type="entry name" value="BTB/POZ AND MATH DOMAIN-CONTAINING PROTEIN 1"/>
    <property type="match status" value="1"/>
</dbReference>
<evidence type="ECO:0000256" key="1">
    <source>
        <dbReference type="ARBA" id="ARBA00004906"/>
    </source>
</evidence>
<dbReference type="CDD" id="cd00121">
    <property type="entry name" value="MATH"/>
    <property type="match status" value="1"/>
</dbReference>
<organism evidence="4">
    <name type="scientific">Oryza punctata</name>
    <name type="common">Red rice</name>
    <dbReference type="NCBI Taxonomy" id="4537"/>
    <lineage>
        <taxon>Eukaryota</taxon>
        <taxon>Viridiplantae</taxon>
        <taxon>Streptophyta</taxon>
        <taxon>Embryophyta</taxon>
        <taxon>Tracheophyta</taxon>
        <taxon>Spermatophyta</taxon>
        <taxon>Magnoliopsida</taxon>
        <taxon>Liliopsida</taxon>
        <taxon>Poales</taxon>
        <taxon>Poaceae</taxon>
        <taxon>BOP clade</taxon>
        <taxon>Oryzoideae</taxon>
        <taxon>Oryzeae</taxon>
        <taxon>Oryzinae</taxon>
        <taxon>Oryza</taxon>
    </lineage>
</organism>
<dbReference type="Gene3D" id="3.30.710.10">
    <property type="entry name" value="Potassium Channel Kv1.1, Chain A"/>
    <property type="match status" value="1"/>
</dbReference>
<dbReference type="AlphaFoldDB" id="A0A0E0M7U7"/>
<evidence type="ECO:0000313" key="4">
    <source>
        <dbReference type="EnsemblPlants" id="OPUNC10G09110.1"/>
    </source>
</evidence>
<dbReference type="InterPro" id="IPR045005">
    <property type="entry name" value="BPM1-6"/>
</dbReference>
<dbReference type="OMA" id="NGSHEYM"/>
<evidence type="ECO:0000259" key="2">
    <source>
        <dbReference type="PROSITE" id="PS50097"/>
    </source>
</evidence>
<comment type="pathway">
    <text evidence="1">Protein modification; protein ubiquitination.</text>
</comment>
<evidence type="ECO:0000259" key="3">
    <source>
        <dbReference type="PROSITE" id="PS50144"/>
    </source>
</evidence>
<dbReference type="InterPro" id="IPR002083">
    <property type="entry name" value="MATH/TRAF_dom"/>
</dbReference>
<name>A0A0E0M7U7_ORYPU</name>
<protein>
    <recommendedName>
        <fullName evidence="6">MATH domain-containing protein</fullName>
    </recommendedName>
</protein>
<dbReference type="Pfam" id="PF00651">
    <property type="entry name" value="BTB"/>
    <property type="match status" value="1"/>
</dbReference>
<dbReference type="Pfam" id="PF22486">
    <property type="entry name" value="MATH_2"/>
    <property type="match status" value="1"/>
</dbReference>
<dbReference type="InterPro" id="IPR008974">
    <property type="entry name" value="TRAF-like"/>
</dbReference>
<dbReference type="EnsemblPlants" id="OPUNC10G09110.1">
    <property type="protein sequence ID" value="OPUNC10G09110.1"/>
    <property type="gene ID" value="OPUNC10G09110"/>
</dbReference>
<feature type="domain" description="MATH" evidence="3">
    <location>
        <begin position="28"/>
        <end position="155"/>
    </location>
</feature>
<dbReference type="GO" id="GO:0016567">
    <property type="term" value="P:protein ubiquitination"/>
    <property type="evidence" value="ECO:0007669"/>
    <property type="project" value="InterPro"/>
</dbReference>
<dbReference type="PANTHER" id="PTHR26379:SF498">
    <property type="entry name" value="OS10G0425700 PROTEIN"/>
    <property type="match status" value="1"/>
</dbReference>
<evidence type="ECO:0008006" key="6">
    <source>
        <dbReference type="Google" id="ProtNLM"/>
    </source>
</evidence>
<dbReference type="STRING" id="4537.A0A0E0M7U7"/>
<reference evidence="4" key="2">
    <citation type="submission" date="2018-05" db="EMBL/GenBank/DDBJ databases">
        <title>OpunRS2 (Oryza punctata Reference Sequence Version 2).</title>
        <authorList>
            <person name="Zhang J."/>
            <person name="Kudrna D."/>
            <person name="Lee S."/>
            <person name="Talag J."/>
            <person name="Welchert J."/>
            <person name="Wing R.A."/>
        </authorList>
    </citation>
    <scope>NUCLEOTIDE SEQUENCE [LARGE SCALE GENOMIC DNA]</scope>
</reference>
<evidence type="ECO:0000313" key="5">
    <source>
        <dbReference type="Proteomes" id="UP000026962"/>
    </source>
</evidence>